<protein>
    <submittedName>
        <fullName evidence="2">Uncharacterized protein</fullName>
    </submittedName>
</protein>
<evidence type="ECO:0000313" key="4">
    <source>
        <dbReference type="Proteomes" id="UP001277471"/>
    </source>
</evidence>
<reference evidence="2 3" key="1">
    <citation type="submission" date="2018-09" db="EMBL/GenBank/DDBJ databases">
        <title>Whole genome based analysis of evolution and adaptive divergence in Indian and Brazilian strains of Azospirillum brasilense.</title>
        <authorList>
            <person name="Singh C."/>
            <person name="Tripathi A.K."/>
        </authorList>
    </citation>
    <scope>NUCLEOTIDE SEQUENCE [LARGE SCALE GENOMIC DNA]</scope>
    <source>
        <strain evidence="2 3">MTCC4038</strain>
    </source>
</reference>
<dbReference type="AlphaFoldDB" id="A0A0P0EER2"/>
<dbReference type="EMBL" id="JAWXYC010000004">
    <property type="protein sequence ID" value="MDX5952410.1"/>
    <property type="molecule type" value="Genomic_DNA"/>
</dbReference>
<evidence type="ECO:0000313" key="3">
    <source>
        <dbReference type="Proteomes" id="UP000298774"/>
    </source>
</evidence>
<accession>A0A0P0EER2</accession>
<organism evidence="2 3">
    <name type="scientific">Azospirillum brasilense</name>
    <dbReference type="NCBI Taxonomy" id="192"/>
    <lineage>
        <taxon>Bacteria</taxon>
        <taxon>Pseudomonadati</taxon>
        <taxon>Pseudomonadota</taxon>
        <taxon>Alphaproteobacteria</taxon>
        <taxon>Rhodospirillales</taxon>
        <taxon>Azospirillaceae</taxon>
        <taxon>Azospirillum</taxon>
    </lineage>
</organism>
<evidence type="ECO:0000313" key="1">
    <source>
        <dbReference type="EMBL" id="MDX5952410.1"/>
    </source>
</evidence>
<dbReference type="RefSeq" id="WP_035670713.1">
    <property type="nucleotide sequence ID" value="NZ_CP012914.1"/>
</dbReference>
<proteinExistence type="predicted"/>
<dbReference type="GeneID" id="56449594"/>
<gene>
    <name evidence="2" type="ORF">D3868_07570</name>
    <name evidence="1" type="ORF">SIM66_14575</name>
</gene>
<name>A0A0P0EER2_AZOBR</name>
<keyword evidence="4" id="KW-1185">Reference proteome</keyword>
<sequence length="86" mass="9713">MMVAEQFQAAWDQTLAWLKGSGRSAWDGYEVGQLLQRAGVKYNWRLIARTGDTNEREWREAQMAWVGKLSDLGAPESLLASVRAVE</sequence>
<dbReference type="Proteomes" id="UP000298774">
    <property type="component" value="Chromosome"/>
</dbReference>
<dbReference type="KEGG" id="abf:AMK58_13335"/>
<dbReference type="Proteomes" id="UP001277471">
    <property type="component" value="Unassembled WGS sequence"/>
</dbReference>
<evidence type="ECO:0000313" key="2">
    <source>
        <dbReference type="EMBL" id="QCO08907.1"/>
    </source>
</evidence>
<dbReference type="EMBL" id="CP032339">
    <property type="protein sequence ID" value="QCO08907.1"/>
    <property type="molecule type" value="Genomic_DNA"/>
</dbReference>
<reference evidence="1 4" key="2">
    <citation type="submission" date="2023-11" db="EMBL/GenBank/DDBJ databases">
        <title>MicrobeMod: A computational toolkit for identifying prokaryotic methylation and restriction-modification with nanopore sequencing.</title>
        <authorList>
            <person name="Crits-Christoph A."/>
            <person name="Kang S.C."/>
            <person name="Lee H."/>
            <person name="Ostrov N."/>
        </authorList>
    </citation>
    <scope>NUCLEOTIDE SEQUENCE [LARGE SCALE GENOMIC DNA]</scope>
    <source>
        <strain evidence="1 4">ATCC 29145</strain>
    </source>
</reference>